<evidence type="ECO:0000313" key="1">
    <source>
        <dbReference type="EMBL" id="KKK66430.1"/>
    </source>
</evidence>
<accession>A0A0F8XYT5</accession>
<gene>
    <name evidence="1" type="ORF">LCGC14_2964170</name>
</gene>
<dbReference type="EMBL" id="LAZR01060083">
    <property type="protein sequence ID" value="KKK66430.1"/>
    <property type="molecule type" value="Genomic_DNA"/>
</dbReference>
<feature type="non-terminal residue" evidence="1">
    <location>
        <position position="1"/>
    </location>
</feature>
<protein>
    <submittedName>
        <fullName evidence="1">Uncharacterized protein</fullName>
    </submittedName>
</protein>
<comment type="caution">
    <text evidence="1">The sequence shown here is derived from an EMBL/GenBank/DDBJ whole genome shotgun (WGS) entry which is preliminary data.</text>
</comment>
<organism evidence="1">
    <name type="scientific">marine sediment metagenome</name>
    <dbReference type="NCBI Taxonomy" id="412755"/>
    <lineage>
        <taxon>unclassified sequences</taxon>
        <taxon>metagenomes</taxon>
        <taxon>ecological metagenomes</taxon>
    </lineage>
</organism>
<sequence length="320" mass="36159">VIAANEKAEAEALERGYESTTKFSAEADYLKQFAETGEVKRDGEVTFSQDSTQAQDNAFFGRGEINGQDWIARYKDRQTEYHALRGGIRTALGITFGDDEADNAVDKALDDYFDILPKLFLGPTLEPDWDEYFAAKERALNEAVRQGEFANGPQGAADVRAYLSPIEEDPTVRAFKGSQDTRDALTELPKYRFLDNAQSDQVDELLEKVAAATAGARERGVKITHRQFLKNVLERMPRDHELFDVVAVAYLRKTEDTREQVWNPERDQLVLDNPTSVKFYVSLYNNMSEANKLRFLDAHGTRYFSSEFIISEGLNPNTAP</sequence>
<proteinExistence type="predicted"/>
<dbReference type="AlphaFoldDB" id="A0A0F8XYT5"/>
<reference evidence="1" key="1">
    <citation type="journal article" date="2015" name="Nature">
        <title>Complex archaea that bridge the gap between prokaryotes and eukaryotes.</title>
        <authorList>
            <person name="Spang A."/>
            <person name="Saw J.H."/>
            <person name="Jorgensen S.L."/>
            <person name="Zaremba-Niedzwiedzka K."/>
            <person name="Martijn J."/>
            <person name="Lind A.E."/>
            <person name="van Eijk R."/>
            <person name="Schleper C."/>
            <person name="Guy L."/>
            <person name="Ettema T.J."/>
        </authorList>
    </citation>
    <scope>NUCLEOTIDE SEQUENCE</scope>
</reference>
<name>A0A0F8XYT5_9ZZZZ</name>